<accession>A0A9P6T9R6</accession>
<comment type="caution">
    <text evidence="1">The sequence shown here is derived from an EMBL/GenBank/DDBJ whole genome shotgun (WGS) entry which is preliminary data.</text>
</comment>
<evidence type="ECO:0000313" key="1">
    <source>
        <dbReference type="EMBL" id="KAG0144442.1"/>
    </source>
</evidence>
<dbReference type="EMBL" id="MU167295">
    <property type="protein sequence ID" value="KAG0144442.1"/>
    <property type="molecule type" value="Genomic_DNA"/>
</dbReference>
<dbReference type="OrthoDB" id="411615at2759"/>
<gene>
    <name evidence="1" type="ORF">CROQUDRAFT_95036</name>
</gene>
<dbReference type="Proteomes" id="UP000886653">
    <property type="component" value="Unassembled WGS sequence"/>
</dbReference>
<reference evidence="1" key="1">
    <citation type="submission" date="2013-11" db="EMBL/GenBank/DDBJ databases">
        <title>Genome sequence of the fusiform rust pathogen reveals effectors for host alternation and coevolution with pine.</title>
        <authorList>
            <consortium name="DOE Joint Genome Institute"/>
            <person name="Smith K."/>
            <person name="Pendleton A."/>
            <person name="Kubisiak T."/>
            <person name="Anderson C."/>
            <person name="Salamov A."/>
            <person name="Aerts A."/>
            <person name="Riley R."/>
            <person name="Clum A."/>
            <person name="Lindquist E."/>
            <person name="Ence D."/>
            <person name="Campbell M."/>
            <person name="Kronenberg Z."/>
            <person name="Feau N."/>
            <person name="Dhillon B."/>
            <person name="Hamelin R."/>
            <person name="Burleigh J."/>
            <person name="Smith J."/>
            <person name="Yandell M."/>
            <person name="Nelson C."/>
            <person name="Grigoriev I."/>
            <person name="Davis J."/>
        </authorList>
    </citation>
    <scope>NUCLEOTIDE SEQUENCE</scope>
    <source>
        <strain evidence="1">G11</strain>
    </source>
</reference>
<proteinExistence type="predicted"/>
<organism evidence="1 2">
    <name type="scientific">Cronartium quercuum f. sp. fusiforme G11</name>
    <dbReference type="NCBI Taxonomy" id="708437"/>
    <lineage>
        <taxon>Eukaryota</taxon>
        <taxon>Fungi</taxon>
        <taxon>Dikarya</taxon>
        <taxon>Basidiomycota</taxon>
        <taxon>Pucciniomycotina</taxon>
        <taxon>Pucciniomycetes</taxon>
        <taxon>Pucciniales</taxon>
        <taxon>Coleosporiaceae</taxon>
        <taxon>Cronartium</taxon>
    </lineage>
</organism>
<keyword evidence="2" id="KW-1185">Reference proteome</keyword>
<protein>
    <recommendedName>
        <fullName evidence="3">Reverse transcriptase Ty1/copia-type domain-containing protein</fullName>
    </recommendedName>
</protein>
<dbReference type="AlphaFoldDB" id="A0A9P6T9R6"/>
<evidence type="ECO:0008006" key="3">
    <source>
        <dbReference type="Google" id="ProtNLM"/>
    </source>
</evidence>
<name>A0A9P6T9R6_9BASI</name>
<evidence type="ECO:0000313" key="2">
    <source>
        <dbReference type="Proteomes" id="UP000886653"/>
    </source>
</evidence>
<sequence>MSDTVNNTFPLSLPDSDDEIQIVLQNCSIPIITHQQPDQLQLSNTDLNTVGINPPDNSTELSVTLEQDVSKPAPEPIPEDINDENDNPSYMAAMKGPNQLQWKQAMKDEFDSFLEHNVGTLVNLPPEANILSAPSETWILVQFDIKMAFLNGDMVEKVYFRQV</sequence>